<protein>
    <submittedName>
        <fullName evidence="2">Uncharacterized protein</fullName>
    </submittedName>
</protein>
<feature type="region of interest" description="Disordered" evidence="1">
    <location>
        <begin position="1"/>
        <end position="21"/>
    </location>
</feature>
<reference evidence="2 3" key="1">
    <citation type="submission" date="2016-07" db="EMBL/GenBank/DDBJ databases">
        <title>Pervasive Adenine N6-methylation of Active Genes in Fungi.</title>
        <authorList>
            <consortium name="DOE Joint Genome Institute"/>
            <person name="Mondo S.J."/>
            <person name="Dannebaum R.O."/>
            <person name="Kuo R.C."/>
            <person name="Labutti K."/>
            <person name="Haridas S."/>
            <person name="Kuo A."/>
            <person name="Salamov A."/>
            <person name="Ahrendt S.R."/>
            <person name="Lipzen A."/>
            <person name="Sullivan W."/>
            <person name="Andreopoulos W.B."/>
            <person name="Clum A."/>
            <person name="Lindquist E."/>
            <person name="Daum C."/>
            <person name="Ramamoorthy G.K."/>
            <person name="Gryganskyi A."/>
            <person name="Culley D."/>
            <person name="Magnuson J.K."/>
            <person name="James T.Y."/>
            <person name="O'Malley M.A."/>
            <person name="Stajich J.E."/>
            <person name="Spatafora J.W."/>
            <person name="Visel A."/>
            <person name="Grigoriev I.V."/>
        </authorList>
    </citation>
    <scope>NUCLEOTIDE SEQUENCE [LARGE SCALE GENOMIC DNA]</scope>
    <source>
        <strain evidence="2 3">PL171</strain>
    </source>
</reference>
<keyword evidence="3" id="KW-1185">Reference proteome</keyword>
<organism evidence="2 3">
    <name type="scientific">Catenaria anguillulae PL171</name>
    <dbReference type="NCBI Taxonomy" id="765915"/>
    <lineage>
        <taxon>Eukaryota</taxon>
        <taxon>Fungi</taxon>
        <taxon>Fungi incertae sedis</taxon>
        <taxon>Blastocladiomycota</taxon>
        <taxon>Blastocladiomycetes</taxon>
        <taxon>Blastocladiales</taxon>
        <taxon>Catenariaceae</taxon>
        <taxon>Catenaria</taxon>
    </lineage>
</organism>
<name>A0A1Y2I1C8_9FUNG</name>
<dbReference type="Proteomes" id="UP000193411">
    <property type="component" value="Unassembled WGS sequence"/>
</dbReference>
<evidence type="ECO:0000313" key="3">
    <source>
        <dbReference type="Proteomes" id="UP000193411"/>
    </source>
</evidence>
<evidence type="ECO:0000313" key="2">
    <source>
        <dbReference type="EMBL" id="ORZ39761.1"/>
    </source>
</evidence>
<proteinExistence type="predicted"/>
<gene>
    <name evidence="2" type="ORF">BCR44DRAFT_1425593</name>
</gene>
<evidence type="ECO:0000256" key="1">
    <source>
        <dbReference type="SAM" id="MobiDB-lite"/>
    </source>
</evidence>
<accession>A0A1Y2I1C8</accession>
<dbReference type="EMBL" id="MCFL01000004">
    <property type="protein sequence ID" value="ORZ39761.1"/>
    <property type="molecule type" value="Genomic_DNA"/>
</dbReference>
<dbReference type="AlphaFoldDB" id="A0A1Y2I1C8"/>
<sequence length="52" mass="5858">MYVQRMCPESGGKTSSGGVGCSRRRMCREWIRLGRMWVAIAQGRVGTPWRGV</sequence>
<comment type="caution">
    <text evidence="2">The sequence shown here is derived from an EMBL/GenBank/DDBJ whole genome shotgun (WGS) entry which is preliminary data.</text>
</comment>